<dbReference type="Proteomes" id="UP000094389">
    <property type="component" value="Unassembled WGS sequence"/>
</dbReference>
<accession>A0A0H5C401</accession>
<evidence type="ECO:0000313" key="3">
    <source>
        <dbReference type="EMBL" id="ODV75558.1"/>
    </source>
</evidence>
<evidence type="ECO:0000313" key="4">
    <source>
        <dbReference type="Proteomes" id="UP000038830"/>
    </source>
</evidence>
<dbReference type="EMBL" id="KV453926">
    <property type="protein sequence ID" value="ODV75558.1"/>
    <property type="molecule type" value="Genomic_DNA"/>
</dbReference>
<dbReference type="EMBL" id="CDQK01000003">
    <property type="protein sequence ID" value="CEP22678.1"/>
    <property type="molecule type" value="Genomic_DNA"/>
</dbReference>
<evidence type="ECO:0000313" key="5">
    <source>
        <dbReference type="Proteomes" id="UP000094389"/>
    </source>
</evidence>
<reference evidence="4" key="2">
    <citation type="journal article" date="2015" name="J. Biotechnol.">
        <title>The structure of the Cyberlindnera jadinii genome and its relation to Candida utilis analyzed by the occurrence of single nucleotide polymorphisms.</title>
        <authorList>
            <person name="Rupp O."/>
            <person name="Brinkrolf K."/>
            <person name="Buerth C."/>
            <person name="Kunigo M."/>
            <person name="Schneider J."/>
            <person name="Jaenicke S."/>
            <person name="Goesmann A."/>
            <person name="Puehler A."/>
            <person name="Jaeger K.-E."/>
            <person name="Ernst J.F."/>
        </authorList>
    </citation>
    <scope>NUCLEOTIDE SEQUENCE [LARGE SCALE GENOMIC DNA]</scope>
    <source>
        <strain evidence="4">ATCC 18201 / CBS 1600 / BCRC 20928 / JCM 3617 / NBRC 0987 / NRRL Y-1542</strain>
    </source>
</reference>
<evidence type="ECO:0000256" key="1">
    <source>
        <dbReference type="SAM" id="MobiDB-lite"/>
    </source>
</evidence>
<gene>
    <name evidence="2" type="ORF">BN1211_3081</name>
    <name evidence="3" type="ORF">CYBJADRAFT_49704</name>
</gene>
<proteinExistence type="predicted"/>
<name>A0A0H5C401_CYBJN</name>
<evidence type="ECO:0000313" key="2">
    <source>
        <dbReference type="EMBL" id="CEP22678.1"/>
    </source>
</evidence>
<accession>A0A1E4S7V7</accession>
<keyword evidence="5" id="KW-1185">Reference proteome</keyword>
<dbReference type="STRING" id="983966.A0A0H5C401"/>
<dbReference type="Proteomes" id="UP000038830">
    <property type="component" value="Unassembled WGS sequence"/>
</dbReference>
<feature type="compositionally biased region" description="Polar residues" evidence="1">
    <location>
        <begin position="20"/>
        <end position="36"/>
    </location>
</feature>
<reference evidence="2" key="1">
    <citation type="submission" date="2014-12" db="EMBL/GenBank/DDBJ databases">
        <authorList>
            <person name="Jaenicke S."/>
        </authorList>
    </citation>
    <scope>NUCLEOTIDE SEQUENCE [LARGE SCALE GENOMIC DNA]</scope>
    <source>
        <strain evidence="2">CBS1600</strain>
    </source>
</reference>
<dbReference type="RefSeq" id="XP_020072597.1">
    <property type="nucleotide sequence ID" value="XM_020217736.1"/>
</dbReference>
<organism evidence="2 4">
    <name type="scientific">Cyberlindnera jadinii (strain ATCC 18201 / CBS 1600 / BCRC 20928 / JCM 3617 / NBRC 0987 / NRRL Y-1542)</name>
    <name type="common">Torula yeast</name>
    <name type="synonym">Candida utilis</name>
    <dbReference type="NCBI Taxonomy" id="983966"/>
    <lineage>
        <taxon>Eukaryota</taxon>
        <taxon>Fungi</taxon>
        <taxon>Dikarya</taxon>
        <taxon>Ascomycota</taxon>
        <taxon>Saccharomycotina</taxon>
        <taxon>Saccharomycetes</taxon>
        <taxon>Phaffomycetales</taxon>
        <taxon>Phaffomycetaceae</taxon>
        <taxon>Cyberlindnera</taxon>
    </lineage>
</organism>
<dbReference type="GeneID" id="30992132"/>
<sequence>MSGHRLRSQGPVSDEETTPEEGQTSLESIADDNSQFSSASASSRMEENRITALEVELNTVKQGLHSLETKFDDITRMLNIIMNKMGDSEQKFNTIHETSSPVKKTDDSKVSFDEPVVTTSHMMNDEFKVNPADVKSLRLLRNIDSEIFLQDQLNAKCTLDIYDMKNTSHLSRPDSITSDPAEMTFDERLAWLSAAKKFCTKTSLRTDQWVSFLLDEFFTDIVTIDGIKTLIASRVPTKEYSYIRNSWIALILYFFPSEIEILQQQVIKDSALRMKWIKKGENIGKSLRSWIIACKGANGYGPSFGEVKVYLTVLLFKVAPDYIVDFSKITNWTELLTVVDENHFARVKSAEEDIIFFKENLKGATLMSTTTPSW</sequence>
<dbReference type="AlphaFoldDB" id="A0A0H5C401"/>
<protein>
    <submittedName>
        <fullName evidence="2">Uncharacterized protein</fullName>
    </submittedName>
</protein>
<reference evidence="3 5" key="3">
    <citation type="journal article" date="2016" name="Proc. Natl. Acad. Sci. U.S.A.">
        <title>Comparative genomics of biotechnologically important yeasts.</title>
        <authorList>
            <person name="Riley R."/>
            <person name="Haridas S."/>
            <person name="Wolfe K.H."/>
            <person name="Lopes M.R."/>
            <person name="Hittinger C.T."/>
            <person name="Goeker M."/>
            <person name="Salamov A.A."/>
            <person name="Wisecaver J.H."/>
            <person name="Long T.M."/>
            <person name="Calvey C.H."/>
            <person name="Aerts A.L."/>
            <person name="Barry K.W."/>
            <person name="Choi C."/>
            <person name="Clum A."/>
            <person name="Coughlan A.Y."/>
            <person name="Deshpande S."/>
            <person name="Douglass A.P."/>
            <person name="Hanson S.J."/>
            <person name="Klenk H.-P."/>
            <person name="LaButti K.M."/>
            <person name="Lapidus A."/>
            <person name="Lindquist E.A."/>
            <person name="Lipzen A.M."/>
            <person name="Meier-Kolthoff J.P."/>
            <person name="Ohm R.A."/>
            <person name="Otillar R.P."/>
            <person name="Pangilinan J.L."/>
            <person name="Peng Y."/>
            <person name="Rokas A."/>
            <person name="Rosa C.A."/>
            <person name="Scheuner C."/>
            <person name="Sibirny A.A."/>
            <person name="Slot J.C."/>
            <person name="Stielow J.B."/>
            <person name="Sun H."/>
            <person name="Kurtzman C.P."/>
            <person name="Blackwell M."/>
            <person name="Grigoriev I.V."/>
            <person name="Jeffries T.W."/>
        </authorList>
    </citation>
    <scope>NUCLEOTIDE SEQUENCE [LARGE SCALE GENOMIC DNA]</scope>
    <source>
        <strain evidence="5">ATCC 18201 / CBS 1600 / BCRC 20928 / JCM 3617 / NBRC 0987 / NRRL Y-1542</strain>
        <strain evidence="3">NRRL Y-1542</strain>
    </source>
</reference>
<feature type="region of interest" description="Disordered" evidence="1">
    <location>
        <begin position="1"/>
        <end position="44"/>
    </location>
</feature>